<dbReference type="PIRSF" id="PIRSF006268">
    <property type="entry name" value="ApbE"/>
    <property type="match status" value="1"/>
</dbReference>
<dbReference type="EC" id="2.7.1.180" evidence="2 11"/>
<keyword evidence="5 11" id="KW-0808">Transferase</keyword>
<comment type="function">
    <text evidence="12">Flavin transferase that catalyzes the transfer of the FMN moiety of FAD and its covalent binding to the hydroxyl group of a threonine residue in a target flavoprotein.</text>
</comment>
<keyword evidence="12" id="KW-0472">Membrane</keyword>
<evidence type="ECO:0000256" key="12">
    <source>
        <dbReference type="RuleBase" id="RU363002"/>
    </source>
</evidence>
<dbReference type="Proteomes" id="UP001466331">
    <property type="component" value="Unassembled WGS sequence"/>
</dbReference>
<keyword evidence="6 11" id="KW-0479">Metal-binding</keyword>
<evidence type="ECO:0000256" key="2">
    <source>
        <dbReference type="ARBA" id="ARBA00011955"/>
    </source>
</evidence>
<evidence type="ECO:0000256" key="5">
    <source>
        <dbReference type="ARBA" id="ARBA00022679"/>
    </source>
</evidence>
<evidence type="ECO:0000256" key="9">
    <source>
        <dbReference type="ARBA" id="ARBA00031306"/>
    </source>
</evidence>
<evidence type="ECO:0000256" key="1">
    <source>
        <dbReference type="ARBA" id="ARBA00001946"/>
    </source>
</evidence>
<dbReference type="PANTHER" id="PTHR30040">
    <property type="entry name" value="THIAMINE BIOSYNTHESIS LIPOPROTEIN APBE"/>
    <property type="match status" value="1"/>
</dbReference>
<comment type="subcellular location">
    <subcellularLocation>
        <location evidence="12">Cell inner membrane</location>
        <topology evidence="12">Lipid-anchor</topology>
        <orientation evidence="12">Periplasmic side</orientation>
    </subcellularLocation>
</comment>
<evidence type="ECO:0000256" key="10">
    <source>
        <dbReference type="ARBA" id="ARBA00048540"/>
    </source>
</evidence>
<organism evidence="13 14">
    <name type="scientific">Rarispira pelagica</name>
    <dbReference type="NCBI Taxonomy" id="3141764"/>
    <lineage>
        <taxon>Bacteria</taxon>
        <taxon>Pseudomonadati</taxon>
        <taxon>Spirochaetota</taxon>
        <taxon>Spirochaetia</taxon>
        <taxon>Winmispirales</taxon>
        <taxon>Winmispiraceae</taxon>
        <taxon>Rarispira</taxon>
    </lineage>
</organism>
<reference evidence="13 14" key="1">
    <citation type="submission" date="2024-03" db="EMBL/GenBank/DDBJ databases">
        <title>Ignisphaera cupida sp. nov., a hyperthermophilic hydrolytic archaeon from a hot spring of Kamchatka, and proposal of Ignisphaeraceae fam. nov.</title>
        <authorList>
            <person name="Podosokorskaya O.A."/>
            <person name="Elcheninov A.G."/>
            <person name="Maltseva A.I."/>
            <person name="Zayulina K.S."/>
            <person name="Novikov A."/>
            <person name="Merkel A.Y."/>
        </authorList>
    </citation>
    <scope>NUCLEOTIDE SEQUENCE [LARGE SCALE GENOMIC DNA]</scope>
    <source>
        <strain evidence="13 14">38H-sp</strain>
    </source>
</reference>
<dbReference type="RefSeq" id="WP_420068568.1">
    <property type="nucleotide sequence ID" value="NZ_JBCHKQ010000001.1"/>
</dbReference>
<comment type="similarity">
    <text evidence="11 12">Belongs to the ApbE family.</text>
</comment>
<dbReference type="PANTHER" id="PTHR30040:SF2">
    <property type="entry name" value="FAD:PROTEIN FMN TRANSFERASE"/>
    <property type="match status" value="1"/>
</dbReference>
<protein>
    <recommendedName>
        <fullName evidence="3 11">FAD:protein FMN transferase</fullName>
        <ecNumber evidence="2 11">2.7.1.180</ecNumber>
    </recommendedName>
    <alternativeName>
        <fullName evidence="9 11">Flavin transferase</fullName>
    </alternativeName>
</protein>
<sequence>MKRVVFLLLLLVLFFSSCRVIEPVGKTEFVLGTVCTISVYDNTKKASQAIDEVFAALKELEKKLSANDESSMISRINKYAYSRDVSADEETAFILKKAMEYAEKSGGAFDPAIGAIVKLWNIGTEDARVPSENEIEKLLLSADYQNINIRETSIRLLNPDTRIDLGAIAKGYASDIARDILKKNGITRAIIDLGGNIYAMGKRPTGEEWRIGIQDPRGDKGIYIGIVHVSDMAVVTSGDYERFFTVNGKRYHHIIDPTSGYPAENGLLSVSVISKSGIDADALSTTLFVLGADKGKDFIKKYAKDAEAVFITTDRRIITTDGLKDILDITTTNYQLGK</sequence>
<keyword evidence="12" id="KW-0449">Lipoprotein</keyword>
<dbReference type="Pfam" id="PF02424">
    <property type="entry name" value="ApbE"/>
    <property type="match status" value="1"/>
</dbReference>
<keyword evidence="12" id="KW-0997">Cell inner membrane</keyword>
<dbReference type="SUPFAM" id="SSF143631">
    <property type="entry name" value="ApbE-like"/>
    <property type="match status" value="1"/>
</dbReference>
<dbReference type="Gene3D" id="3.10.520.10">
    <property type="entry name" value="ApbE-like domains"/>
    <property type="match status" value="1"/>
</dbReference>
<dbReference type="InterPro" id="IPR003374">
    <property type="entry name" value="ApbE-like_sf"/>
</dbReference>
<evidence type="ECO:0000313" key="14">
    <source>
        <dbReference type="Proteomes" id="UP001466331"/>
    </source>
</evidence>
<comment type="cofactor">
    <cofactor evidence="1 12">
        <name>Mg(2+)</name>
        <dbReference type="ChEBI" id="CHEBI:18420"/>
    </cofactor>
</comment>
<evidence type="ECO:0000256" key="7">
    <source>
        <dbReference type="ARBA" id="ARBA00022827"/>
    </source>
</evidence>
<keyword evidence="8 11" id="KW-0460">Magnesium</keyword>
<evidence type="ECO:0000313" key="13">
    <source>
        <dbReference type="EMBL" id="MEM5947115.1"/>
    </source>
</evidence>
<dbReference type="PROSITE" id="PS51257">
    <property type="entry name" value="PROKAR_LIPOPROTEIN"/>
    <property type="match status" value="1"/>
</dbReference>
<keyword evidence="14" id="KW-1185">Reference proteome</keyword>
<evidence type="ECO:0000256" key="3">
    <source>
        <dbReference type="ARBA" id="ARBA00016337"/>
    </source>
</evidence>
<dbReference type="EMBL" id="JBCHKQ010000001">
    <property type="protein sequence ID" value="MEM5947115.1"/>
    <property type="molecule type" value="Genomic_DNA"/>
</dbReference>
<dbReference type="GO" id="GO:0016740">
    <property type="term" value="F:transferase activity"/>
    <property type="evidence" value="ECO:0007669"/>
    <property type="project" value="UniProtKB-KW"/>
</dbReference>
<comment type="catalytic activity">
    <reaction evidence="10 11 12">
        <text>L-threonyl-[protein] + FAD = FMN-L-threonyl-[protein] + AMP + H(+)</text>
        <dbReference type="Rhea" id="RHEA:36847"/>
        <dbReference type="Rhea" id="RHEA-COMP:11060"/>
        <dbReference type="Rhea" id="RHEA-COMP:11061"/>
        <dbReference type="ChEBI" id="CHEBI:15378"/>
        <dbReference type="ChEBI" id="CHEBI:30013"/>
        <dbReference type="ChEBI" id="CHEBI:57692"/>
        <dbReference type="ChEBI" id="CHEBI:74257"/>
        <dbReference type="ChEBI" id="CHEBI:456215"/>
        <dbReference type="EC" id="2.7.1.180"/>
    </reaction>
</comment>
<dbReference type="InterPro" id="IPR024932">
    <property type="entry name" value="ApbE"/>
</dbReference>
<keyword evidence="12" id="KW-1003">Cell membrane</keyword>
<evidence type="ECO:0000256" key="4">
    <source>
        <dbReference type="ARBA" id="ARBA00022630"/>
    </source>
</evidence>
<gene>
    <name evidence="13" type="ORF">WKV44_01000</name>
</gene>
<name>A0ABU9U8Y1_9SPIR</name>
<keyword evidence="4 11" id="KW-0285">Flavoprotein</keyword>
<keyword evidence="7 11" id="KW-0274">FAD</keyword>
<evidence type="ECO:0000256" key="11">
    <source>
        <dbReference type="PIRNR" id="PIRNR006268"/>
    </source>
</evidence>
<evidence type="ECO:0000256" key="8">
    <source>
        <dbReference type="ARBA" id="ARBA00022842"/>
    </source>
</evidence>
<evidence type="ECO:0000256" key="6">
    <source>
        <dbReference type="ARBA" id="ARBA00022723"/>
    </source>
</evidence>
<proteinExistence type="inferred from homology"/>
<comment type="caution">
    <text evidence="13">The sequence shown here is derived from an EMBL/GenBank/DDBJ whole genome shotgun (WGS) entry which is preliminary data.</text>
</comment>
<accession>A0ABU9U8Y1</accession>